<dbReference type="OrthoDB" id="517257at2"/>
<dbReference type="GeneID" id="78017847"/>
<proteinExistence type="predicted"/>
<keyword evidence="1" id="KW-1133">Transmembrane helix</keyword>
<protein>
    <submittedName>
        <fullName evidence="2">Uncharacterized protein</fullName>
    </submittedName>
</protein>
<feature type="transmembrane region" description="Helical" evidence="1">
    <location>
        <begin position="12"/>
        <end position="35"/>
    </location>
</feature>
<accession>A0A166J701</accession>
<reference evidence="2 3" key="1">
    <citation type="submission" date="2016-04" db="EMBL/GenBank/DDBJ databases">
        <title>Draft Genome Assembly of the Bloom-forming Cyanobacterium Nodularia spumigena Strain CENA596 in Shrimp Production Ponds.</title>
        <authorList>
            <person name="Popin R.V."/>
            <person name="Rigonato J."/>
            <person name="Abreu V.A."/>
            <person name="Andreote A.P."/>
            <person name="Silveira S.B."/>
            <person name="Odebrecht C."/>
            <person name="Fiore M.F."/>
        </authorList>
    </citation>
    <scope>NUCLEOTIDE SEQUENCE [LARGE SCALE GENOMIC DNA]</scope>
    <source>
        <strain evidence="2 3">CENA596</strain>
    </source>
</reference>
<comment type="caution">
    <text evidence="2">The sequence shown here is derived from an EMBL/GenBank/DDBJ whole genome shotgun (WGS) entry which is preliminary data.</text>
</comment>
<gene>
    <name evidence="2" type="ORF">A2T98_13515</name>
</gene>
<dbReference type="Proteomes" id="UP000076555">
    <property type="component" value="Unassembled WGS sequence"/>
</dbReference>
<organism evidence="2 3">
    <name type="scientific">Nodularia spumigena CENA596</name>
    <dbReference type="NCBI Taxonomy" id="1819295"/>
    <lineage>
        <taxon>Bacteria</taxon>
        <taxon>Bacillati</taxon>
        <taxon>Cyanobacteriota</taxon>
        <taxon>Cyanophyceae</taxon>
        <taxon>Nostocales</taxon>
        <taxon>Nodulariaceae</taxon>
        <taxon>Nodularia</taxon>
    </lineage>
</organism>
<dbReference type="AlphaFoldDB" id="A0A166J701"/>
<feature type="transmembrane region" description="Helical" evidence="1">
    <location>
        <begin position="56"/>
        <end position="79"/>
    </location>
</feature>
<sequence>MYYYPEQPPYFLLTIGFFIALTSGLALSGTLKVIVQQWPKDSGEDTKSPSPSSLKQLFVPFLGITGGVSLFLSSGLEIFGFPSLLALGVGLPVSLLTCLLVWLQLGSLLTFAKRQGMQALDLDS</sequence>
<evidence type="ECO:0000256" key="1">
    <source>
        <dbReference type="SAM" id="Phobius"/>
    </source>
</evidence>
<dbReference type="EMBL" id="LWAJ01000179">
    <property type="protein sequence ID" value="KZL49308.1"/>
    <property type="molecule type" value="Genomic_DNA"/>
</dbReference>
<evidence type="ECO:0000313" key="3">
    <source>
        <dbReference type="Proteomes" id="UP000076555"/>
    </source>
</evidence>
<name>A0A166J701_NODSP</name>
<dbReference type="RefSeq" id="WP_006195011.1">
    <property type="nucleotide sequence ID" value="NZ_CAWMRI010000179.1"/>
</dbReference>
<feature type="transmembrane region" description="Helical" evidence="1">
    <location>
        <begin position="85"/>
        <end position="105"/>
    </location>
</feature>
<keyword evidence="1" id="KW-0812">Transmembrane</keyword>
<keyword evidence="1" id="KW-0472">Membrane</keyword>
<evidence type="ECO:0000313" key="2">
    <source>
        <dbReference type="EMBL" id="KZL49308.1"/>
    </source>
</evidence>